<name>K9VVY5_9CYAN</name>
<dbReference type="KEGG" id="cep:Cri9333_0355"/>
<organism evidence="1 2">
    <name type="scientific">Crinalium epipsammum PCC 9333</name>
    <dbReference type="NCBI Taxonomy" id="1173022"/>
    <lineage>
        <taxon>Bacteria</taxon>
        <taxon>Bacillati</taxon>
        <taxon>Cyanobacteriota</taxon>
        <taxon>Cyanophyceae</taxon>
        <taxon>Gomontiellales</taxon>
        <taxon>Gomontiellaceae</taxon>
        <taxon>Crinalium</taxon>
    </lineage>
</organism>
<accession>K9VVY5</accession>
<evidence type="ECO:0000313" key="1">
    <source>
        <dbReference type="EMBL" id="AFZ11335.1"/>
    </source>
</evidence>
<gene>
    <name evidence="1" type="ORF">Cri9333_0355</name>
</gene>
<dbReference type="STRING" id="1173022.Cri9333_0355"/>
<protein>
    <submittedName>
        <fullName evidence="1">Uncharacterized protein</fullName>
    </submittedName>
</protein>
<dbReference type="HOGENOM" id="CLU_2600152_0_0_3"/>
<dbReference type="Proteomes" id="UP000010472">
    <property type="component" value="Chromosome"/>
</dbReference>
<keyword evidence="2" id="KW-1185">Reference proteome</keyword>
<evidence type="ECO:0000313" key="2">
    <source>
        <dbReference type="Proteomes" id="UP000010472"/>
    </source>
</evidence>
<dbReference type="EMBL" id="CP003620">
    <property type="protein sequence ID" value="AFZ11335.1"/>
    <property type="molecule type" value="Genomic_DNA"/>
</dbReference>
<reference evidence="1 2" key="1">
    <citation type="submission" date="2012-06" db="EMBL/GenBank/DDBJ databases">
        <title>Finished chromosome of genome of Crinalium epipsammum PCC 9333.</title>
        <authorList>
            <consortium name="US DOE Joint Genome Institute"/>
            <person name="Gugger M."/>
            <person name="Coursin T."/>
            <person name="Rippka R."/>
            <person name="Tandeau De Marsac N."/>
            <person name="Huntemann M."/>
            <person name="Wei C.-L."/>
            <person name="Han J."/>
            <person name="Detter J.C."/>
            <person name="Han C."/>
            <person name="Tapia R."/>
            <person name="Davenport K."/>
            <person name="Daligault H."/>
            <person name="Erkkila T."/>
            <person name="Gu W."/>
            <person name="Munk A.C.C."/>
            <person name="Teshima H."/>
            <person name="Xu Y."/>
            <person name="Chain P."/>
            <person name="Chen A."/>
            <person name="Krypides N."/>
            <person name="Mavromatis K."/>
            <person name="Markowitz V."/>
            <person name="Szeto E."/>
            <person name="Ivanova N."/>
            <person name="Mikhailova N."/>
            <person name="Ovchinnikova G."/>
            <person name="Pagani I."/>
            <person name="Pati A."/>
            <person name="Goodwin L."/>
            <person name="Peters L."/>
            <person name="Pitluck S."/>
            <person name="Woyke T."/>
            <person name="Kerfeld C."/>
        </authorList>
    </citation>
    <scope>NUCLEOTIDE SEQUENCE [LARGE SCALE GENOMIC DNA]</scope>
    <source>
        <strain evidence="1 2">PCC 9333</strain>
    </source>
</reference>
<sequence length="79" mass="9377">MWVLLWQEIGAEFQENFREVYPYAADHFDVYVFDDDESWQSGKYQLKNLASCPHTTAWSYGQRLEAIEITENLKLVLTQ</sequence>
<proteinExistence type="predicted"/>
<dbReference type="AlphaFoldDB" id="K9VVY5"/>
<dbReference type="RefSeq" id="WP_015201476.1">
    <property type="nucleotide sequence ID" value="NC_019753.1"/>
</dbReference>